<dbReference type="RefSeq" id="WP_382331487.1">
    <property type="nucleotide sequence ID" value="NZ_JBHVHW010000049.1"/>
</dbReference>
<keyword evidence="2" id="KW-1185">Reference proteome</keyword>
<proteinExistence type="predicted"/>
<organism evidence="1 2">
    <name type="scientific">Heyndrickxia sporothermodurans</name>
    <dbReference type="NCBI Taxonomy" id="46224"/>
    <lineage>
        <taxon>Bacteria</taxon>
        <taxon>Bacillati</taxon>
        <taxon>Bacillota</taxon>
        <taxon>Bacilli</taxon>
        <taxon>Bacillales</taxon>
        <taxon>Bacillaceae</taxon>
        <taxon>Heyndrickxia</taxon>
    </lineage>
</organism>
<protein>
    <submittedName>
        <fullName evidence="1">Uncharacterized protein</fullName>
    </submittedName>
</protein>
<accession>A0A150LCC2</accession>
<dbReference type="AlphaFoldDB" id="A0A150LCC2"/>
<evidence type="ECO:0000313" key="2">
    <source>
        <dbReference type="Proteomes" id="UP000075666"/>
    </source>
</evidence>
<dbReference type="Proteomes" id="UP000075666">
    <property type="component" value="Unassembled WGS sequence"/>
</dbReference>
<dbReference type="PATRIC" id="fig|46224.3.peg.1452"/>
<sequence>MPKVWGIKLTGNIYFRNAGGWINQLYEKSAKIVVQFRRDEDDK</sequence>
<dbReference type="EMBL" id="LQYN01000019">
    <property type="protein sequence ID" value="KYD09988.1"/>
    <property type="molecule type" value="Genomic_DNA"/>
</dbReference>
<name>A0A150LCC2_9BACI</name>
<reference evidence="1 2" key="1">
    <citation type="submission" date="2016-01" db="EMBL/GenBank/DDBJ databases">
        <title>Genome Sequences of Twelve Sporeforming Bacillus Species Isolated from Foods.</title>
        <authorList>
            <person name="Berendsen E.M."/>
            <person name="Wells-Bennik M.H."/>
            <person name="Krawcyk A.O."/>
            <person name="De Jong A."/>
            <person name="Holsappel S."/>
            <person name="Eijlander R.T."/>
            <person name="Kuipers O.P."/>
        </authorList>
    </citation>
    <scope>NUCLEOTIDE SEQUENCE [LARGE SCALE GENOMIC DNA]</scope>
    <source>
        <strain evidence="1 2">B4102</strain>
    </source>
</reference>
<gene>
    <name evidence="1" type="ORF">B4102_2401</name>
</gene>
<evidence type="ECO:0000313" key="1">
    <source>
        <dbReference type="EMBL" id="KYD09988.1"/>
    </source>
</evidence>
<comment type="caution">
    <text evidence="1">The sequence shown here is derived from an EMBL/GenBank/DDBJ whole genome shotgun (WGS) entry which is preliminary data.</text>
</comment>